<dbReference type="InterPro" id="IPR039384">
    <property type="entry name" value="HINT"/>
</dbReference>
<dbReference type="PRINTS" id="PR00332">
    <property type="entry name" value="HISTRIAD"/>
</dbReference>
<dbReference type="PROSITE" id="PS51084">
    <property type="entry name" value="HIT_2"/>
    <property type="match status" value="1"/>
</dbReference>
<dbReference type="InterPro" id="IPR036265">
    <property type="entry name" value="HIT-like_sf"/>
</dbReference>
<dbReference type="EMBL" id="LAZR01008666">
    <property type="protein sequence ID" value="KKM77297.1"/>
    <property type="molecule type" value="Genomic_DNA"/>
</dbReference>
<dbReference type="InterPro" id="IPR011146">
    <property type="entry name" value="HIT-like"/>
</dbReference>
<evidence type="ECO:0000313" key="2">
    <source>
        <dbReference type="EMBL" id="KKM77297.1"/>
    </source>
</evidence>
<evidence type="ECO:0000259" key="1">
    <source>
        <dbReference type="PROSITE" id="PS51084"/>
    </source>
</evidence>
<dbReference type="PANTHER" id="PTHR46648:SF1">
    <property type="entry name" value="ADENOSINE 5'-MONOPHOSPHORAMIDASE HNT1"/>
    <property type="match status" value="1"/>
</dbReference>
<dbReference type="InterPro" id="IPR001310">
    <property type="entry name" value="Histidine_triad_HIT"/>
</dbReference>
<dbReference type="InterPro" id="IPR019808">
    <property type="entry name" value="Histidine_triad_CS"/>
</dbReference>
<dbReference type="Pfam" id="PF01230">
    <property type="entry name" value="HIT"/>
    <property type="match status" value="1"/>
</dbReference>
<dbReference type="AlphaFoldDB" id="A0A0F9N789"/>
<dbReference type="CDD" id="cd01277">
    <property type="entry name" value="HINT_subgroup"/>
    <property type="match status" value="1"/>
</dbReference>
<dbReference type="PANTHER" id="PTHR46648">
    <property type="entry name" value="HIT FAMILY PROTEIN 1"/>
    <property type="match status" value="1"/>
</dbReference>
<dbReference type="PROSITE" id="PS00892">
    <property type="entry name" value="HIT_1"/>
    <property type="match status" value="1"/>
</dbReference>
<dbReference type="SUPFAM" id="SSF54197">
    <property type="entry name" value="HIT-like"/>
    <property type="match status" value="1"/>
</dbReference>
<accession>A0A0F9N789</accession>
<sequence length="137" mass="15991">MEEMDCIFCKITNRQIPSKIIFENDLNLAFLDISPISKGHTIVISKNHYSHLENIPDLELVELYKVVKQLASLLHEKLKIDGYNILQNNFTAAGQVIKHFHVHIIPRNLNDEKFRIKIPRYQASEEELNDILRILKS</sequence>
<name>A0A0F9N789_9ZZZZ</name>
<dbReference type="GO" id="GO:0009117">
    <property type="term" value="P:nucleotide metabolic process"/>
    <property type="evidence" value="ECO:0007669"/>
    <property type="project" value="TreeGrafter"/>
</dbReference>
<dbReference type="Gene3D" id="3.30.428.10">
    <property type="entry name" value="HIT-like"/>
    <property type="match status" value="1"/>
</dbReference>
<gene>
    <name evidence="2" type="ORF">LCGC14_1371530</name>
</gene>
<protein>
    <recommendedName>
        <fullName evidence="1">HIT domain-containing protein</fullName>
    </recommendedName>
</protein>
<comment type="caution">
    <text evidence="2">The sequence shown here is derived from an EMBL/GenBank/DDBJ whole genome shotgun (WGS) entry which is preliminary data.</text>
</comment>
<proteinExistence type="predicted"/>
<dbReference type="GO" id="GO:0003824">
    <property type="term" value="F:catalytic activity"/>
    <property type="evidence" value="ECO:0007669"/>
    <property type="project" value="InterPro"/>
</dbReference>
<feature type="domain" description="HIT" evidence="1">
    <location>
        <begin position="7"/>
        <end position="114"/>
    </location>
</feature>
<reference evidence="2" key="1">
    <citation type="journal article" date="2015" name="Nature">
        <title>Complex archaea that bridge the gap between prokaryotes and eukaryotes.</title>
        <authorList>
            <person name="Spang A."/>
            <person name="Saw J.H."/>
            <person name="Jorgensen S.L."/>
            <person name="Zaremba-Niedzwiedzka K."/>
            <person name="Martijn J."/>
            <person name="Lind A.E."/>
            <person name="van Eijk R."/>
            <person name="Schleper C."/>
            <person name="Guy L."/>
            <person name="Ettema T.J."/>
        </authorList>
    </citation>
    <scope>NUCLEOTIDE SEQUENCE</scope>
</reference>
<organism evidence="2">
    <name type="scientific">marine sediment metagenome</name>
    <dbReference type="NCBI Taxonomy" id="412755"/>
    <lineage>
        <taxon>unclassified sequences</taxon>
        <taxon>metagenomes</taxon>
        <taxon>ecological metagenomes</taxon>
    </lineage>
</organism>